<evidence type="ECO:0000313" key="10">
    <source>
        <dbReference type="Proteomes" id="UP000050795"/>
    </source>
</evidence>
<evidence type="ECO:0000259" key="8">
    <source>
        <dbReference type="PROSITE" id="PS50002"/>
    </source>
</evidence>
<dbReference type="Pfam" id="PF10456">
    <property type="entry name" value="BAR_3_WASP_bdg"/>
    <property type="match status" value="1"/>
</dbReference>
<keyword evidence="3 6" id="KW-0728">SH3 domain</keyword>
<dbReference type="Pfam" id="PF00787">
    <property type="entry name" value="PX"/>
    <property type="match status" value="1"/>
</dbReference>
<dbReference type="GO" id="GO:0030659">
    <property type="term" value="C:cytoplasmic vesicle membrane"/>
    <property type="evidence" value="ECO:0007669"/>
    <property type="project" value="UniProtKB-SubCell"/>
</dbReference>
<dbReference type="FunFam" id="3.30.1520.10:FF:000004">
    <property type="entry name" value="Sorting nexin"/>
    <property type="match status" value="1"/>
</dbReference>
<dbReference type="SUPFAM" id="SSF64268">
    <property type="entry name" value="PX domain"/>
    <property type="match status" value="1"/>
</dbReference>
<dbReference type="GO" id="GO:0005886">
    <property type="term" value="C:plasma membrane"/>
    <property type="evidence" value="ECO:0007669"/>
    <property type="project" value="TreeGrafter"/>
</dbReference>
<dbReference type="Gene3D" id="2.30.30.40">
    <property type="entry name" value="SH3 Domains"/>
    <property type="match status" value="1"/>
</dbReference>
<evidence type="ECO:0000256" key="5">
    <source>
        <dbReference type="ARBA" id="ARBA00023329"/>
    </source>
</evidence>
<organism evidence="10 11">
    <name type="scientific">Trichobilharzia regenti</name>
    <name type="common">Nasal bird schistosome</name>
    <dbReference type="NCBI Taxonomy" id="157069"/>
    <lineage>
        <taxon>Eukaryota</taxon>
        <taxon>Metazoa</taxon>
        <taxon>Spiralia</taxon>
        <taxon>Lophotrochozoa</taxon>
        <taxon>Platyhelminthes</taxon>
        <taxon>Trematoda</taxon>
        <taxon>Digenea</taxon>
        <taxon>Strigeidida</taxon>
        <taxon>Schistosomatoidea</taxon>
        <taxon>Schistosomatidae</taxon>
        <taxon>Trichobilharzia</taxon>
    </lineage>
</organism>
<dbReference type="AlphaFoldDB" id="A0AA85KAY1"/>
<dbReference type="PROSITE" id="PS50002">
    <property type="entry name" value="SH3"/>
    <property type="match status" value="1"/>
</dbReference>
<dbReference type="SMART" id="SM00312">
    <property type="entry name" value="PX"/>
    <property type="match status" value="1"/>
</dbReference>
<evidence type="ECO:0000256" key="6">
    <source>
        <dbReference type="PROSITE-ProRule" id="PRU00192"/>
    </source>
</evidence>
<dbReference type="PROSITE" id="PS50195">
    <property type="entry name" value="PX"/>
    <property type="match status" value="1"/>
</dbReference>
<evidence type="ECO:0008006" key="12">
    <source>
        <dbReference type="Google" id="ProtNLM"/>
    </source>
</evidence>
<feature type="domain" description="PX" evidence="9">
    <location>
        <begin position="188"/>
        <end position="298"/>
    </location>
</feature>
<dbReference type="Pfam" id="PF00018">
    <property type="entry name" value="SH3_1"/>
    <property type="match status" value="1"/>
</dbReference>
<dbReference type="InterPro" id="IPR019497">
    <property type="entry name" value="Sorting_nexin_WASP-bd-dom"/>
</dbReference>
<reference evidence="11" key="2">
    <citation type="submission" date="2023-11" db="UniProtKB">
        <authorList>
            <consortium name="WormBaseParasite"/>
        </authorList>
    </citation>
    <scope>IDENTIFICATION</scope>
</reference>
<keyword evidence="4" id="KW-0472">Membrane</keyword>
<accession>A0AA85KAY1</accession>
<dbReference type="GO" id="GO:0016197">
    <property type="term" value="P:endosomal transport"/>
    <property type="evidence" value="ECO:0007669"/>
    <property type="project" value="TreeGrafter"/>
</dbReference>
<dbReference type="SMART" id="SM00326">
    <property type="entry name" value="SH3"/>
    <property type="match status" value="1"/>
</dbReference>
<protein>
    <recommendedName>
        <fullName evidence="12">Sorting nexin</fullName>
    </recommendedName>
</protein>
<dbReference type="GO" id="GO:0006897">
    <property type="term" value="P:endocytosis"/>
    <property type="evidence" value="ECO:0007669"/>
    <property type="project" value="TreeGrafter"/>
</dbReference>
<reference evidence="10" key="1">
    <citation type="submission" date="2022-06" db="EMBL/GenBank/DDBJ databases">
        <authorList>
            <person name="Berger JAMES D."/>
            <person name="Berger JAMES D."/>
        </authorList>
    </citation>
    <scope>NUCLEOTIDE SEQUENCE [LARGE SCALE GENOMIC DNA]</scope>
</reference>
<dbReference type="CDD" id="cd11763">
    <property type="entry name" value="SH3_SNX9_like"/>
    <property type="match status" value="1"/>
</dbReference>
<dbReference type="GO" id="GO:0097320">
    <property type="term" value="P:plasma membrane tubulation"/>
    <property type="evidence" value="ECO:0007669"/>
    <property type="project" value="TreeGrafter"/>
</dbReference>
<dbReference type="InterPro" id="IPR001683">
    <property type="entry name" value="PX_dom"/>
</dbReference>
<feature type="domain" description="SH3" evidence="8">
    <location>
        <begin position="1"/>
        <end position="59"/>
    </location>
</feature>
<keyword evidence="10" id="KW-1185">Reference proteome</keyword>
<evidence type="ECO:0000256" key="4">
    <source>
        <dbReference type="ARBA" id="ARBA00023136"/>
    </source>
</evidence>
<dbReference type="WBParaSite" id="TREG1_84630.1">
    <property type="protein sequence ID" value="TREG1_84630.1"/>
    <property type="gene ID" value="TREG1_84630"/>
</dbReference>
<dbReference type="InterPro" id="IPR027267">
    <property type="entry name" value="AH/BAR_dom_sf"/>
</dbReference>
<evidence type="ECO:0000259" key="9">
    <source>
        <dbReference type="PROSITE" id="PS50195"/>
    </source>
</evidence>
<evidence type="ECO:0000256" key="2">
    <source>
        <dbReference type="ARBA" id="ARBA00010883"/>
    </source>
</evidence>
<comment type="similarity">
    <text evidence="2">Belongs to the sorting nexin family.</text>
</comment>
<dbReference type="PANTHER" id="PTHR45827:SF1">
    <property type="entry name" value="SORTING NEXIN"/>
    <property type="match status" value="1"/>
</dbReference>
<evidence type="ECO:0000256" key="3">
    <source>
        <dbReference type="ARBA" id="ARBA00022443"/>
    </source>
</evidence>
<dbReference type="InterPro" id="IPR036028">
    <property type="entry name" value="SH3-like_dom_sf"/>
</dbReference>
<dbReference type="InterPro" id="IPR036871">
    <property type="entry name" value="PX_dom_sf"/>
</dbReference>
<dbReference type="Gene3D" id="1.20.1270.60">
    <property type="entry name" value="Arfaptin homology (AH) domain/BAR domain"/>
    <property type="match status" value="1"/>
</dbReference>
<feature type="region of interest" description="Disordered" evidence="7">
    <location>
        <begin position="67"/>
        <end position="116"/>
    </location>
</feature>
<comment type="subcellular location">
    <subcellularLocation>
        <location evidence="1">Cytoplasmic vesicle membrane</location>
    </subcellularLocation>
</comment>
<sequence>MKVRVIYDFAAQGSGELSVTHGEELTITNQNVGSGWWQAVNAFGKEGLVPLEFVEVIEVPEPIAPPPPLPNIEYGREPDKFDEWDDEWDSDETESSFANRKLSDRQHPPIDYSVPQVGGKRLDSPVSAYNHAEYIRNTPIRKFFNRSFIRTGGEDFLLDHDPPSFPQIEANIDYVDGIFQWRCASNELTSYISSFRKDSKMKGIKSFIAYQITTSVTATQVSRRYKHFDWLHSRLLSKYPCICIPPLPEKAITGRYEDDFVDERRKWLQQWLTRMCKHPVVSHSSVFLHFLTCTDFKKWKSGKREAETDRFQGGRFYFAVESKDSQTPQDYNMEKVEAAERFLSNLDRSTKALSESISEYHQKLSNTVRKEFSSLSTAFHNMSKAVDSDVHTRHLNTNLSHSLSATSDTFKTISSIHALQSESITSLQDCIKEFTRILPSTSNIISLAKAACSTVDELHRYSATDEQKMSQSDVNRIHSGALIITRSVQAECNLIMKQIREEWITKLKDYLNDQARFYHQIAEQIERAAQSFQYSDSNSSFS</sequence>
<feature type="compositionally biased region" description="Acidic residues" evidence="7">
    <location>
        <begin position="82"/>
        <end position="94"/>
    </location>
</feature>
<dbReference type="CDD" id="cd06862">
    <property type="entry name" value="PX_SNX9_18_like"/>
    <property type="match status" value="1"/>
</dbReference>
<dbReference type="PANTHER" id="PTHR45827">
    <property type="entry name" value="SORTING NEXIN"/>
    <property type="match status" value="1"/>
</dbReference>
<evidence type="ECO:0000256" key="1">
    <source>
        <dbReference type="ARBA" id="ARBA00004156"/>
    </source>
</evidence>
<dbReference type="GO" id="GO:0035091">
    <property type="term" value="F:phosphatidylinositol binding"/>
    <property type="evidence" value="ECO:0007669"/>
    <property type="project" value="InterPro"/>
</dbReference>
<evidence type="ECO:0000256" key="7">
    <source>
        <dbReference type="SAM" id="MobiDB-lite"/>
    </source>
</evidence>
<name>A0AA85KAY1_TRIRE</name>
<dbReference type="InterPro" id="IPR001452">
    <property type="entry name" value="SH3_domain"/>
</dbReference>
<dbReference type="Proteomes" id="UP000050795">
    <property type="component" value="Unassembled WGS sequence"/>
</dbReference>
<proteinExistence type="inferred from homology"/>
<evidence type="ECO:0000313" key="11">
    <source>
        <dbReference type="WBParaSite" id="TREG1_84630.1"/>
    </source>
</evidence>
<dbReference type="Gene3D" id="3.30.1520.10">
    <property type="entry name" value="Phox-like domain"/>
    <property type="match status" value="1"/>
</dbReference>
<dbReference type="SUPFAM" id="SSF50044">
    <property type="entry name" value="SH3-domain"/>
    <property type="match status" value="1"/>
</dbReference>
<keyword evidence="5" id="KW-0968">Cytoplasmic vesicle</keyword>